<dbReference type="Gene3D" id="1.25.40.10">
    <property type="entry name" value="Tetratricopeptide repeat domain"/>
    <property type="match status" value="1"/>
</dbReference>
<comment type="caution">
    <text evidence="2">The sequence shown here is derived from an EMBL/GenBank/DDBJ whole genome shotgun (WGS) entry which is preliminary data.</text>
</comment>
<dbReference type="Proteomes" id="UP001591681">
    <property type="component" value="Unassembled WGS sequence"/>
</dbReference>
<proteinExistence type="predicted"/>
<feature type="compositionally biased region" description="Polar residues" evidence="1">
    <location>
        <begin position="1518"/>
        <end position="1527"/>
    </location>
</feature>
<evidence type="ECO:0008006" key="4">
    <source>
        <dbReference type="Google" id="ProtNLM"/>
    </source>
</evidence>
<dbReference type="Pfam" id="PF03568">
    <property type="entry name" value="Separin_C"/>
    <property type="match status" value="1"/>
</dbReference>
<sequence>MKCVKTEDFVRRIATSVDATALRDELEGALSGGSVPRMRVVCDRILHACYQRVGEELEAGLVPVLLRLVQLAVGGFEQVGEGRTGEPLYLEKMMFHILQRLLKAKQQWGQLALELFYRLKTAQPQGEEYQAMVQSCFVLLWKAAGDVVGSPDPTHTHTLRVRLEALRFRLLQESVCARGGTCASKACVYVEESLSQYRRSCGGLTHTQASAALGLLQECVTGPLWADECVCDLAALCVLTIKVCKMLSGAEHWDLANQHLAEAKRRVQGQGEVLCSALQLCDWSLQLHRLLRSSDSSDGSHIYSACARLLSNLPVSMETPSHPVLEACQLVVTATEEGHSNGLQAATLLAYMDFLKEYRLSLSKICEPATLQQTLCLILSQAFSSTNASLKKSQVLEGECLQQVVGQLQGSVAELMQQVQKLTNHSLLLHSVSMMNGVISELLNRKLYQEALSLVKPLCEQLVKSRPPSLPIDRVNHCFLQEAHSFRRVGDHQGALQAVSDWLSCLSEEELQDVCSITHSHTHPVTHPITHPITLWAKIKGDAAKTGDEEVRLRTLRDTFAGAAPSEALLIQVMEAELGAYVALPQDLYQEKYNTLCDLLDLCAEDGKHTHTRAHTLLQLAQVTCFHDLSQLTDCSPVDFAHEALRLLEAEPVSAANCDWLKDDTAHASLWLYICQLETSLQEAMATERRLREEQDRGGGISMEPLPLNDLDQEDREKVKESVLVYESLNFNLSQHTNRLAALNRSLSLWVELITEGAVPRVRHPAHTTASLFLLASLYTLMSKPLEALQSYQLAQRLSRSLGDAHSCASALCHSARLLLELGECERARVLLEQAEECVSGAAPSSSITVISMTTKLLRATLDYSTGEVARGVCGLCEVLCEVEKRHTVSFYMLKAQTLQTASQILSLDTHSLPADLRSRITQHGLLSPDVAQYEGMKILHSLVVMLLGDGLYGASSLNPGNSSTAQDNTGDGLLLKYQLLSEVCVCSRRLVCVHSRAGAAHQAKVQCVEALKLASKLQSINHCAELLVCKAEVEFLKGATEESALDLQRVKNLLESCTDSSGQPHCDVKLHPRKGILPTGHQAPPTEPQGEEPNSNMEVFLSSCPIPRILVEGVGVGSVQGSSPPLKQQSDWLKSLSHGEECVCLVCSDVTLGRVCVSWALVSAALSSHTQGKSKPAVRAHTHTRAASRLYHLSLRRCQHLSHTLLRGLSSLGAPSTHTHARAHTHTHPHVRVAVARALLGQAEGMMGRDPQASPQLWELLEKGLKVATPRGHMWAELLALKAELLALRGVACCLAIVAKQGVSLEELFSGAWGWNPPKTKPRARMAPRGKEVAQRAAPKTPASKTKSTPSVTLSSTPKPLSAASKALSSASNPPLGFSAFKTPRAPRSRPPPPDSALSVFDFSVDSPDRSHTRPRRNTRPLPERSVPVTTGLKPAHKDSGRGFQASGRGFQIYEDTSPTEAPAPKAPPAPRRTKRCRFKMIFSDESSSDSEAPPVAEVKKRSTQVSRKARAAQKAPPTQKSSRGKSQSDELIAEGGVTQAEPRPRRGRPKKSSACEEDVEVLCAVIDEEDLKGDHSFELLHLSDNDAGDGVDAPDGCEILRRDLGAETGRGHMTDIRKAVGQTVLAHTLSGGDVSLDSALDTLRSSWLLLQHFPPPALFSRLSALLAQSHGHKDPVTTAMLHAEALGISTRHQMNRYLASRMRKRRKGCPDVEEALSALRLSDTHAHQEEERQLQQLFAFPNTPPQGFPHTHTQRFSQQLQELPAGVTVCLMSVAEACPGMIDTLLLTRLEKGSTPITMRIPTAHRQHSLSVCVSELEAVLEEQKQLYGVTEKRQWWEGRRSLDSRMQRLLEHMQECLGLWRCLLLPLTDDPALSEELKTLTPLFSSSTITPPMLQVVLSAAPLLSCLDLYSLVEGAGLEQGASVLLQRAAAKLDKRAEPVGHTVLILDKVTMATPL</sequence>
<keyword evidence="3" id="KW-1185">Reference proteome</keyword>
<gene>
    <name evidence="2" type="ORF">ACEWY4_002304</name>
</gene>
<reference evidence="2 3" key="1">
    <citation type="submission" date="2024-09" db="EMBL/GenBank/DDBJ databases">
        <title>A chromosome-level genome assembly of Gray's grenadier anchovy, Coilia grayii.</title>
        <authorList>
            <person name="Fu Z."/>
        </authorList>
    </citation>
    <scope>NUCLEOTIDE SEQUENCE [LARGE SCALE GENOMIC DNA]</scope>
    <source>
        <strain evidence="2">G4</strain>
        <tissue evidence="2">Muscle</tissue>
    </source>
</reference>
<evidence type="ECO:0000256" key="1">
    <source>
        <dbReference type="SAM" id="MobiDB-lite"/>
    </source>
</evidence>
<feature type="region of interest" description="Disordered" evidence="1">
    <location>
        <begin position="1315"/>
        <end position="1556"/>
    </location>
</feature>
<organism evidence="2 3">
    <name type="scientific">Coilia grayii</name>
    <name type="common">Gray's grenadier anchovy</name>
    <dbReference type="NCBI Taxonomy" id="363190"/>
    <lineage>
        <taxon>Eukaryota</taxon>
        <taxon>Metazoa</taxon>
        <taxon>Chordata</taxon>
        <taxon>Craniata</taxon>
        <taxon>Vertebrata</taxon>
        <taxon>Euteleostomi</taxon>
        <taxon>Actinopterygii</taxon>
        <taxon>Neopterygii</taxon>
        <taxon>Teleostei</taxon>
        <taxon>Clupei</taxon>
        <taxon>Clupeiformes</taxon>
        <taxon>Clupeoidei</taxon>
        <taxon>Engraulidae</taxon>
        <taxon>Coilinae</taxon>
        <taxon>Coilia</taxon>
    </lineage>
</organism>
<accession>A0ABD1KMZ2</accession>
<evidence type="ECO:0000313" key="2">
    <source>
        <dbReference type="EMBL" id="KAL2100543.1"/>
    </source>
</evidence>
<dbReference type="SUPFAM" id="SSF48452">
    <property type="entry name" value="TPR-like"/>
    <property type="match status" value="1"/>
</dbReference>
<dbReference type="EMBL" id="JBHFQA010000003">
    <property type="protein sequence ID" value="KAL2100543.1"/>
    <property type="molecule type" value="Genomic_DNA"/>
</dbReference>
<dbReference type="PANTHER" id="PTHR12792">
    <property type="entry name" value="EXTRA SPINDLE POLES 1-RELATED"/>
    <property type="match status" value="1"/>
</dbReference>
<feature type="compositionally biased region" description="Low complexity" evidence="1">
    <location>
        <begin position="1359"/>
        <end position="1377"/>
    </location>
</feature>
<dbReference type="PANTHER" id="PTHR12792:SF0">
    <property type="entry name" value="SEPARIN"/>
    <property type="match status" value="1"/>
</dbReference>
<dbReference type="InterPro" id="IPR011990">
    <property type="entry name" value="TPR-like_helical_dom_sf"/>
</dbReference>
<feature type="compositionally biased region" description="Polar residues" evidence="1">
    <location>
        <begin position="1344"/>
        <end position="1358"/>
    </location>
</feature>
<name>A0ABD1KMZ2_9TELE</name>
<dbReference type="InterPro" id="IPR005314">
    <property type="entry name" value="Peptidase_C50"/>
</dbReference>
<protein>
    <recommendedName>
        <fullName evidence="4">Separase</fullName>
    </recommendedName>
</protein>
<evidence type="ECO:0000313" key="3">
    <source>
        <dbReference type="Proteomes" id="UP001591681"/>
    </source>
</evidence>